<accession>A0ABS3TKP3</accession>
<dbReference type="Pfam" id="PF25559">
    <property type="entry name" value="DUF7931"/>
    <property type="match status" value="1"/>
</dbReference>
<proteinExistence type="predicted"/>
<name>A0ABS3TKP3_9PSED</name>
<dbReference type="InterPro" id="IPR057691">
    <property type="entry name" value="DUF7931"/>
</dbReference>
<sequence length="208" mass="23709">MSDAPEHDTPLSGLAEIEFQSPGRFAVHNPESELPAPQPWEPAAIVLGSDDTVQPFDHPDSARSHALSLMQQARRTLCLYTPDMESWLYHHSSIQEACTRFLLEHPRNQLRILTLETSRAIKEGHRLLNLNRRLSSNFQIRRINPNHPNEVCAFLLADTAGMLVRPEPQKPVGYVCYNAPRKVRQLQALFDQTWNTSLVDPNLRSFLL</sequence>
<protein>
    <submittedName>
        <fullName evidence="2">Histone acetyltransferase HPA2</fullName>
    </submittedName>
</protein>
<organism evidence="2 3">
    <name type="scientific">Pseudomonas schmalbachii</name>
    <dbReference type="NCBI Taxonomy" id="2816993"/>
    <lineage>
        <taxon>Bacteria</taxon>
        <taxon>Pseudomonadati</taxon>
        <taxon>Pseudomonadota</taxon>
        <taxon>Gammaproteobacteria</taxon>
        <taxon>Pseudomonadales</taxon>
        <taxon>Pseudomonadaceae</taxon>
        <taxon>Pseudomonas</taxon>
    </lineage>
</organism>
<comment type="caution">
    <text evidence="2">The sequence shown here is derived from an EMBL/GenBank/DDBJ whole genome shotgun (WGS) entry which is preliminary data.</text>
</comment>
<gene>
    <name evidence="2" type="ORF">JFY56_03090</name>
</gene>
<dbReference type="Proteomes" id="UP000669060">
    <property type="component" value="Unassembled WGS sequence"/>
</dbReference>
<feature type="domain" description="DUF7931" evidence="1">
    <location>
        <begin position="58"/>
        <end position="206"/>
    </location>
</feature>
<evidence type="ECO:0000259" key="1">
    <source>
        <dbReference type="Pfam" id="PF25559"/>
    </source>
</evidence>
<evidence type="ECO:0000313" key="3">
    <source>
        <dbReference type="Proteomes" id="UP000669060"/>
    </source>
</evidence>
<evidence type="ECO:0000313" key="2">
    <source>
        <dbReference type="EMBL" id="MBO3274203.1"/>
    </source>
</evidence>
<dbReference type="RefSeq" id="WP_208311997.1">
    <property type="nucleotide sequence ID" value="NZ_JAELYA010000001.1"/>
</dbReference>
<dbReference type="EMBL" id="JAELYA010000001">
    <property type="protein sequence ID" value="MBO3274203.1"/>
    <property type="molecule type" value="Genomic_DNA"/>
</dbReference>
<reference evidence="2 3" key="1">
    <citation type="submission" date="2020-12" db="EMBL/GenBank/DDBJ databases">
        <title>Pseudomonas schmalbachii sp. nov. isolated from millipede gut.</title>
        <authorList>
            <person name="Shelomi M."/>
        </authorList>
    </citation>
    <scope>NUCLEOTIDE SEQUENCE [LARGE SCALE GENOMIC DNA]</scope>
    <source>
        <strain evidence="2 3">Milli4</strain>
    </source>
</reference>
<keyword evidence="3" id="KW-1185">Reference proteome</keyword>